<evidence type="ECO:0000313" key="1">
    <source>
        <dbReference type="EMBL" id="JAD34694.1"/>
    </source>
</evidence>
<proteinExistence type="predicted"/>
<reference evidence="1" key="2">
    <citation type="journal article" date="2015" name="Data Brief">
        <title>Shoot transcriptome of the giant reed, Arundo donax.</title>
        <authorList>
            <person name="Barrero R.A."/>
            <person name="Guerrero F.D."/>
            <person name="Moolhuijzen P."/>
            <person name="Goolsby J.A."/>
            <person name="Tidwell J."/>
            <person name="Bellgard S.E."/>
            <person name="Bellgard M.I."/>
        </authorList>
    </citation>
    <scope>NUCLEOTIDE SEQUENCE</scope>
    <source>
        <tissue evidence="1">Shoot tissue taken approximately 20 cm above the soil surface</tissue>
    </source>
</reference>
<dbReference type="AlphaFoldDB" id="A0A0A8Z5L1"/>
<accession>A0A0A8Z5L1</accession>
<dbReference type="EMBL" id="GBRH01263201">
    <property type="protein sequence ID" value="JAD34694.1"/>
    <property type="molecule type" value="Transcribed_RNA"/>
</dbReference>
<protein>
    <submittedName>
        <fullName evidence="1">Uncharacterized protein</fullName>
    </submittedName>
</protein>
<name>A0A0A8Z5L1_ARUDO</name>
<sequence length="20" mass="2495">MHAVCFDNSKHWFGRVERQF</sequence>
<organism evidence="1">
    <name type="scientific">Arundo donax</name>
    <name type="common">Giant reed</name>
    <name type="synonym">Donax arundinaceus</name>
    <dbReference type="NCBI Taxonomy" id="35708"/>
    <lineage>
        <taxon>Eukaryota</taxon>
        <taxon>Viridiplantae</taxon>
        <taxon>Streptophyta</taxon>
        <taxon>Embryophyta</taxon>
        <taxon>Tracheophyta</taxon>
        <taxon>Spermatophyta</taxon>
        <taxon>Magnoliopsida</taxon>
        <taxon>Liliopsida</taxon>
        <taxon>Poales</taxon>
        <taxon>Poaceae</taxon>
        <taxon>PACMAD clade</taxon>
        <taxon>Arundinoideae</taxon>
        <taxon>Arundineae</taxon>
        <taxon>Arundo</taxon>
    </lineage>
</organism>
<reference evidence="1" key="1">
    <citation type="submission" date="2014-09" db="EMBL/GenBank/DDBJ databases">
        <authorList>
            <person name="Magalhaes I.L.F."/>
            <person name="Oliveira U."/>
            <person name="Santos F.R."/>
            <person name="Vidigal T.H.D.A."/>
            <person name="Brescovit A.D."/>
            <person name="Santos A.J."/>
        </authorList>
    </citation>
    <scope>NUCLEOTIDE SEQUENCE</scope>
    <source>
        <tissue evidence="1">Shoot tissue taken approximately 20 cm above the soil surface</tissue>
    </source>
</reference>